<comment type="caution">
    <text evidence="1">The sequence shown here is derived from an EMBL/GenBank/DDBJ whole genome shotgun (WGS) entry which is preliminary data.</text>
</comment>
<dbReference type="EMBL" id="JOJR01000116">
    <property type="protein sequence ID" value="RCN44932.1"/>
    <property type="molecule type" value="Genomic_DNA"/>
</dbReference>
<evidence type="ECO:0000313" key="1">
    <source>
        <dbReference type="EMBL" id="RCN44932.1"/>
    </source>
</evidence>
<reference evidence="1 2" key="1">
    <citation type="submission" date="2014-10" db="EMBL/GenBank/DDBJ databases">
        <title>Draft genome of the hookworm Ancylostoma caninum.</title>
        <authorList>
            <person name="Mitreva M."/>
        </authorList>
    </citation>
    <scope>NUCLEOTIDE SEQUENCE [LARGE SCALE GENOMIC DNA]</scope>
    <source>
        <strain evidence="1 2">Baltimore</strain>
    </source>
</reference>
<organism evidence="1 2">
    <name type="scientific">Ancylostoma caninum</name>
    <name type="common">Dog hookworm</name>
    <dbReference type="NCBI Taxonomy" id="29170"/>
    <lineage>
        <taxon>Eukaryota</taxon>
        <taxon>Metazoa</taxon>
        <taxon>Ecdysozoa</taxon>
        <taxon>Nematoda</taxon>
        <taxon>Chromadorea</taxon>
        <taxon>Rhabditida</taxon>
        <taxon>Rhabditina</taxon>
        <taxon>Rhabditomorpha</taxon>
        <taxon>Strongyloidea</taxon>
        <taxon>Ancylostomatidae</taxon>
        <taxon>Ancylostomatinae</taxon>
        <taxon>Ancylostoma</taxon>
    </lineage>
</organism>
<dbReference type="Proteomes" id="UP000252519">
    <property type="component" value="Unassembled WGS sequence"/>
</dbReference>
<evidence type="ECO:0000313" key="2">
    <source>
        <dbReference type="Proteomes" id="UP000252519"/>
    </source>
</evidence>
<name>A0A368GKM7_ANCCA</name>
<accession>A0A368GKM7</accession>
<sequence length="169" mass="19026">MCKHLDDARIDLTELFNIQRELSEIPHSSNPAVHRLTATVNRATSSLCGLDHVACHPVVDIKQFACRIADKNIKVASLKNLPDVVTKLIMSCLLEGLQLGVPKIIGNPNTLAPRSTKYWMELFANNEARKEELLKRKLTCAAWAFKLRQTLGSALNDMKKDLLIYYRKG</sequence>
<dbReference type="OrthoDB" id="26242at2759"/>
<proteinExistence type="predicted"/>
<gene>
    <name evidence="1" type="ORF">ANCCAN_09036</name>
</gene>
<keyword evidence="2" id="KW-1185">Reference proteome</keyword>
<protein>
    <submittedName>
        <fullName evidence="1">Uncharacterized protein</fullName>
    </submittedName>
</protein>
<dbReference type="AlphaFoldDB" id="A0A368GKM7"/>